<dbReference type="InterPro" id="IPR036922">
    <property type="entry name" value="Rieske_2Fe-2S_sf"/>
</dbReference>
<dbReference type="RefSeq" id="WP_203413741.1">
    <property type="nucleotide sequence ID" value="NZ_CP060244.1"/>
</dbReference>
<dbReference type="Gene3D" id="3.90.380.10">
    <property type="entry name" value="Naphthalene 1,2-dioxygenase Alpha Subunit, Chain A, domain 1"/>
    <property type="match status" value="1"/>
</dbReference>
<keyword evidence="3" id="KW-0560">Oxidoreductase</keyword>
<feature type="domain" description="Rieske" evidence="6">
    <location>
        <begin position="40"/>
        <end position="142"/>
    </location>
</feature>
<dbReference type="Gene3D" id="2.102.10.10">
    <property type="entry name" value="Rieske [2Fe-2S] iron-sulphur domain"/>
    <property type="match status" value="1"/>
</dbReference>
<evidence type="ECO:0000256" key="4">
    <source>
        <dbReference type="ARBA" id="ARBA00023004"/>
    </source>
</evidence>
<protein>
    <submittedName>
        <fullName evidence="7">Rieske [2Fe-2S] domain protein</fullName>
    </submittedName>
</protein>
<keyword evidence="8" id="KW-1185">Reference proteome</keyword>
<keyword evidence="1" id="KW-0001">2Fe-2S</keyword>
<dbReference type="GO" id="GO:0051537">
    <property type="term" value="F:2 iron, 2 sulfur cluster binding"/>
    <property type="evidence" value="ECO:0007669"/>
    <property type="project" value="UniProtKB-KW"/>
</dbReference>
<organism evidence="7 8">
    <name type="scientific">Entomobacter blattae</name>
    <dbReference type="NCBI Taxonomy" id="2762277"/>
    <lineage>
        <taxon>Bacteria</taxon>
        <taxon>Pseudomonadati</taxon>
        <taxon>Pseudomonadota</taxon>
        <taxon>Alphaproteobacteria</taxon>
        <taxon>Acetobacterales</taxon>
        <taxon>Acetobacteraceae</taxon>
        <taxon>Entomobacter</taxon>
    </lineage>
</organism>
<dbReference type="EMBL" id="CP060244">
    <property type="protein sequence ID" value="QNT79595.1"/>
    <property type="molecule type" value="Genomic_DNA"/>
</dbReference>
<accession>A0A7H1NUY5</accession>
<evidence type="ECO:0000313" key="8">
    <source>
        <dbReference type="Proteomes" id="UP000516349"/>
    </source>
</evidence>
<dbReference type="Pfam" id="PF19112">
    <property type="entry name" value="VanA_C"/>
    <property type="match status" value="1"/>
</dbReference>
<evidence type="ECO:0000256" key="2">
    <source>
        <dbReference type="ARBA" id="ARBA00022723"/>
    </source>
</evidence>
<dbReference type="AlphaFoldDB" id="A0A7H1NUY5"/>
<dbReference type="Proteomes" id="UP000516349">
    <property type="component" value="Chromosome"/>
</dbReference>
<sequence length="366" mass="41907">MTHLEENDFKEDIITSDSENGILQGGEKDLRTVKANPNYWYPIAWSYEIDRGKAHAVEFAGEPIVLVRPENGEIFALEDRCSHRQVPLSKGVVEGQAVRCCYHGWTFDTTGKCVDVPYLGKGKLPNGVCAYPCQEQNGVVFIFPGDKTKAATTPLPKLAETANPDYKTRKFNPRVNCHYTFMHENLIDMNHQFLHRNIMGRIKARFLGKQTGDNFIEVKYSFARVGNKQPLAEALIFGKHHQYEDGQQPIDEIVTIRTEYPYQTLRVTSKDGTDMISLWVCYLPQGKNQEKTKAFGLLSVKRPKTPFLIDAIWPVFGLFTYKIFLEDKDIVELEQKAWIDQGKKDWNVEVFPVVRDLRTVLRNNGV</sequence>
<dbReference type="GO" id="GO:0046872">
    <property type="term" value="F:metal ion binding"/>
    <property type="evidence" value="ECO:0007669"/>
    <property type="project" value="UniProtKB-KW"/>
</dbReference>
<dbReference type="InterPro" id="IPR050584">
    <property type="entry name" value="Cholesterol_7-desaturase"/>
</dbReference>
<dbReference type="SUPFAM" id="SSF55961">
    <property type="entry name" value="Bet v1-like"/>
    <property type="match status" value="1"/>
</dbReference>
<dbReference type="InterPro" id="IPR044043">
    <property type="entry name" value="VanA_C_cat"/>
</dbReference>
<dbReference type="PANTHER" id="PTHR21266">
    <property type="entry name" value="IRON-SULFUR DOMAIN CONTAINING PROTEIN"/>
    <property type="match status" value="1"/>
</dbReference>
<dbReference type="SUPFAM" id="SSF50022">
    <property type="entry name" value="ISP domain"/>
    <property type="match status" value="1"/>
</dbReference>
<keyword evidence="2" id="KW-0479">Metal-binding</keyword>
<dbReference type="KEGG" id="ebla:JGUZn3_23950"/>
<keyword evidence="5" id="KW-0411">Iron-sulfur</keyword>
<dbReference type="GO" id="GO:0016491">
    <property type="term" value="F:oxidoreductase activity"/>
    <property type="evidence" value="ECO:0007669"/>
    <property type="project" value="UniProtKB-KW"/>
</dbReference>
<evidence type="ECO:0000256" key="3">
    <source>
        <dbReference type="ARBA" id="ARBA00023002"/>
    </source>
</evidence>
<name>A0A7H1NUY5_9PROT</name>
<proteinExistence type="predicted"/>
<dbReference type="PROSITE" id="PS51296">
    <property type="entry name" value="RIESKE"/>
    <property type="match status" value="1"/>
</dbReference>
<evidence type="ECO:0000256" key="5">
    <source>
        <dbReference type="ARBA" id="ARBA00023014"/>
    </source>
</evidence>
<dbReference type="InterPro" id="IPR017941">
    <property type="entry name" value="Rieske_2Fe-2S"/>
</dbReference>
<evidence type="ECO:0000313" key="7">
    <source>
        <dbReference type="EMBL" id="QNT79595.1"/>
    </source>
</evidence>
<evidence type="ECO:0000259" key="6">
    <source>
        <dbReference type="PROSITE" id="PS51296"/>
    </source>
</evidence>
<dbReference type="Pfam" id="PF00355">
    <property type="entry name" value="Rieske"/>
    <property type="match status" value="1"/>
</dbReference>
<evidence type="ECO:0000256" key="1">
    <source>
        <dbReference type="ARBA" id="ARBA00022714"/>
    </source>
</evidence>
<reference evidence="7 8" key="1">
    <citation type="submission" date="2020-08" db="EMBL/GenBank/DDBJ databases">
        <title>Complete genome sequence of Entomobacter blattae G55GP.</title>
        <authorList>
            <person name="Poehlein A."/>
            <person name="Guzman J."/>
            <person name="Daniel R."/>
            <person name="Vilcinskas A."/>
        </authorList>
    </citation>
    <scope>NUCLEOTIDE SEQUENCE [LARGE SCALE GENOMIC DNA]</scope>
    <source>
        <strain evidence="7 8">G55GP</strain>
    </source>
</reference>
<keyword evidence="4" id="KW-0408">Iron</keyword>
<dbReference type="CDD" id="cd03469">
    <property type="entry name" value="Rieske_RO_Alpha_N"/>
    <property type="match status" value="1"/>
</dbReference>
<dbReference type="PANTHER" id="PTHR21266:SF60">
    <property type="entry name" value="3-KETOSTEROID-9-ALPHA-MONOOXYGENASE, OXYGENASE COMPONENT"/>
    <property type="match status" value="1"/>
</dbReference>
<gene>
    <name evidence="7" type="ORF">JGUZn3_23950</name>
</gene>